<feature type="region of interest" description="Disordered" evidence="1">
    <location>
        <begin position="43"/>
        <end position="62"/>
    </location>
</feature>
<evidence type="ECO:0000313" key="2">
    <source>
        <dbReference type="EMBL" id="GFU09227.1"/>
    </source>
</evidence>
<keyword evidence="3" id="KW-1185">Reference proteome</keyword>
<protein>
    <submittedName>
        <fullName evidence="2">Uncharacterized protein</fullName>
    </submittedName>
</protein>
<evidence type="ECO:0000313" key="3">
    <source>
        <dbReference type="Proteomes" id="UP000887013"/>
    </source>
</evidence>
<dbReference type="Proteomes" id="UP000887013">
    <property type="component" value="Unassembled WGS sequence"/>
</dbReference>
<reference evidence="2" key="1">
    <citation type="submission" date="2020-08" db="EMBL/GenBank/DDBJ databases">
        <title>Multicomponent nature underlies the extraordinary mechanical properties of spider dragline silk.</title>
        <authorList>
            <person name="Kono N."/>
            <person name="Nakamura H."/>
            <person name="Mori M."/>
            <person name="Yoshida Y."/>
            <person name="Ohtoshi R."/>
            <person name="Malay A.D."/>
            <person name="Moran D.A.P."/>
            <person name="Tomita M."/>
            <person name="Numata K."/>
            <person name="Arakawa K."/>
        </authorList>
    </citation>
    <scope>NUCLEOTIDE SEQUENCE</scope>
</reference>
<comment type="caution">
    <text evidence="2">The sequence shown here is derived from an EMBL/GenBank/DDBJ whole genome shotgun (WGS) entry which is preliminary data.</text>
</comment>
<name>A0A8X6Q6I1_NEPPI</name>
<accession>A0A8X6Q6I1</accession>
<feature type="compositionally biased region" description="Polar residues" evidence="1">
    <location>
        <begin position="43"/>
        <end position="55"/>
    </location>
</feature>
<evidence type="ECO:0000256" key="1">
    <source>
        <dbReference type="SAM" id="MobiDB-lite"/>
    </source>
</evidence>
<gene>
    <name evidence="2" type="ORF">NPIL_506491</name>
</gene>
<proteinExistence type="predicted"/>
<organism evidence="2 3">
    <name type="scientific">Nephila pilipes</name>
    <name type="common">Giant wood spider</name>
    <name type="synonym">Nephila maculata</name>
    <dbReference type="NCBI Taxonomy" id="299642"/>
    <lineage>
        <taxon>Eukaryota</taxon>
        <taxon>Metazoa</taxon>
        <taxon>Ecdysozoa</taxon>
        <taxon>Arthropoda</taxon>
        <taxon>Chelicerata</taxon>
        <taxon>Arachnida</taxon>
        <taxon>Araneae</taxon>
        <taxon>Araneomorphae</taxon>
        <taxon>Entelegynae</taxon>
        <taxon>Araneoidea</taxon>
        <taxon>Nephilidae</taxon>
        <taxon>Nephila</taxon>
    </lineage>
</organism>
<dbReference type="EMBL" id="BMAW01028819">
    <property type="protein sequence ID" value="GFU09227.1"/>
    <property type="molecule type" value="Genomic_DNA"/>
</dbReference>
<sequence>METGTTFIQDDPVYTEHCDRCFQYRNQTLGQKRAALTINQQEISTATNDPSNTNRIPKKSLPPPITLKITTNYRDQLKIISLQLKAISVAQN</sequence>
<dbReference type="AlphaFoldDB" id="A0A8X6Q6I1"/>